<evidence type="ECO:0000256" key="5">
    <source>
        <dbReference type="ARBA" id="ARBA00023237"/>
    </source>
</evidence>
<dbReference type="InterPro" id="IPR033985">
    <property type="entry name" value="SusD-like_N"/>
</dbReference>
<evidence type="ECO:0000256" key="3">
    <source>
        <dbReference type="ARBA" id="ARBA00022729"/>
    </source>
</evidence>
<dbReference type="PATRIC" id="fig|1122985.7.peg.2254"/>
<evidence type="ECO:0000256" key="1">
    <source>
        <dbReference type="ARBA" id="ARBA00004442"/>
    </source>
</evidence>
<evidence type="ECO:0000313" key="9">
    <source>
        <dbReference type="Proteomes" id="UP000027442"/>
    </source>
</evidence>
<dbReference type="eggNOG" id="COG0446">
    <property type="taxonomic scope" value="Bacteria"/>
</dbReference>
<organism evidence="8 9">
    <name type="scientific">Hoylesella loescheii DSM 19665 = JCM 12249 = ATCC 15930</name>
    <dbReference type="NCBI Taxonomy" id="1122985"/>
    <lineage>
        <taxon>Bacteria</taxon>
        <taxon>Pseudomonadati</taxon>
        <taxon>Bacteroidota</taxon>
        <taxon>Bacteroidia</taxon>
        <taxon>Bacteroidales</taxon>
        <taxon>Prevotellaceae</taxon>
        <taxon>Hoylesella</taxon>
    </lineage>
</organism>
<evidence type="ECO:0000256" key="2">
    <source>
        <dbReference type="ARBA" id="ARBA00006275"/>
    </source>
</evidence>
<keyword evidence="3" id="KW-0732">Signal</keyword>
<dbReference type="Proteomes" id="UP000027442">
    <property type="component" value="Unassembled WGS sequence"/>
</dbReference>
<dbReference type="Pfam" id="PF14322">
    <property type="entry name" value="SusD-like_3"/>
    <property type="match status" value="1"/>
</dbReference>
<dbReference type="SUPFAM" id="SSF48452">
    <property type="entry name" value="TPR-like"/>
    <property type="match status" value="1"/>
</dbReference>
<sequence length="509" mass="57968">MKTNHIIKIGLLASLTVSTSCGDSFLDVTSHTQDFVETYYTDSLHISQSLIAAYSPLQWNDWNGNQYNPQNAMSDIMGDDMLVGGQSVTDNQFWHLMANYEAQPNNCMTGMWSNMYCGVKRSNDLLKYANEHQQNLPAASYKLWTAEARTLRAYYYNMLWKFWGNIPFYFENLSAPFRAPQLSADEVYNKVIADLEDVISMKVLPTRWDDANLGRVTQPTAYMLYAEMVMYQKDQSRYPKALEYMQDIINSGKFNLNPNYADLFTAAGEWGDESIFEVNYSDLKTNRGWSTGDAIIAGGTVLPRLASVPGGIPELGIDDGWGFCPIRESAYKMFDTRDARRNASILDVRSYNNANPNFKARYQNTGFWCGKFAAYSKNVERATGDKQLNYNNNLRVYRYAETLLNAAELLLRTNGSSATALTYVNKLRSRAGITKLSALTLDDIINERHLEFVGEGKRYWDLVRTDKAATVLGSQQEYRTNAWTPNRKYQPIPYTELSKDSELKQNPGY</sequence>
<dbReference type="HOGENOM" id="CLU_015553_1_3_10"/>
<feature type="domain" description="RagB/SusD" evidence="6">
    <location>
        <begin position="330"/>
        <end position="509"/>
    </location>
</feature>
<keyword evidence="5" id="KW-0998">Cell outer membrane</keyword>
<dbReference type="InterPro" id="IPR012944">
    <property type="entry name" value="SusD_RagB_dom"/>
</dbReference>
<evidence type="ECO:0000256" key="4">
    <source>
        <dbReference type="ARBA" id="ARBA00023136"/>
    </source>
</evidence>
<comment type="subcellular location">
    <subcellularLocation>
        <location evidence="1">Cell outer membrane</location>
    </subcellularLocation>
</comment>
<reference evidence="8 9" key="1">
    <citation type="submission" date="2013-08" db="EMBL/GenBank/DDBJ databases">
        <authorList>
            <person name="Weinstock G."/>
            <person name="Sodergren E."/>
            <person name="Wylie T."/>
            <person name="Fulton L."/>
            <person name="Fulton R."/>
            <person name="Fronick C."/>
            <person name="O'Laughlin M."/>
            <person name="Godfrey J."/>
            <person name="Miner T."/>
            <person name="Herter B."/>
            <person name="Appelbaum E."/>
            <person name="Cordes M."/>
            <person name="Lek S."/>
            <person name="Wollam A."/>
            <person name="Pepin K.H."/>
            <person name="Palsikar V.B."/>
            <person name="Mitreva M."/>
            <person name="Wilson R.K."/>
        </authorList>
    </citation>
    <scope>NUCLEOTIDE SEQUENCE [LARGE SCALE GENOMIC DNA]</scope>
    <source>
        <strain evidence="8 9">ATCC 15930</strain>
    </source>
</reference>
<dbReference type="RefSeq" id="WP_018967454.1">
    <property type="nucleotide sequence ID" value="NZ_KB899214.1"/>
</dbReference>
<dbReference type="Pfam" id="PF07980">
    <property type="entry name" value="SusD_RagB"/>
    <property type="match status" value="1"/>
</dbReference>
<dbReference type="PROSITE" id="PS51257">
    <property type="entry name" value="PROKAR_LIPOPROTEIN"/>
    <property type="match status" value="1"/>
</dbReference>
<comment type="similarity">
    <text evidence="2">Belongs to the SusD family.</text>
</comment>
<dbReference type="AlphaFoldDB" id="A0A069QG50"/>
<dbReference type="EMBL" id="JNGW01000095">
    <property type="protein sequence ID" value="KDR51760.1"/>
    <property type="molecule type" value="Genomic_DNA"/>
</dbReference>
<comment type="caution">
    <text evidence="8">The sequence shown here is derived from an EMBL/GenBank/DDBJ whole genome shotgun (WGS) entry which is preliminary data.</text>
</comment>
<feature type="domain" description="SusD-like N-terminal" evidence="7">
    <location>
        <begin position="25"/>
        <end position="225"/>
    </location>
</feature>
<evidence type="ECO:0000259" key="6">
    <source>
        <dbReference type="Pfam" id="PF07980"/>
    </source>
</evidence>
<keyword evidence="9" id="KW-1185">Reference proteome</keyword>
<dbReference type="GO" id="GO:0009279">
    <property type="term" value="C:cell outer membrane"/>
    <property type="evidence" value="ECO:0007669"/>
    <property type="project" value="UniProtKB-SubCell"/>
</dbReference>
<name>A0A069QG50_HOYLO</name>
<dbReference type="InterPro" id="IPR011990">
    <property type="entry name" value="TPR-like_helical_dom_sf"/>
</dbReference>
<protein>
    <submittedName>
        <fullName evidence="8">SusD family protein</fullName>
    </submittedName>
</protein>
<evidence type="ECO:0000313" key="8">
    <source>
        <dbReference type="EMBL" id="KDR51760.1"/>
    </source>
</evidence>
<evidence type="ECO:0000259" key="7">
    <source>
        <dbReference type="Pfam" id="PF14322"/>
    </source>
</evidence>
<dbReference type="Gene3D" id="1.25.40.390">
    <property type="match status" value="1"/>
</dbReference>
<accession>A0A069QG50</accession>
<gene>
    <name evidence="8" type="ORF">HMPREF1991_02174</name>
</gene>
<keyword evidence="4" id="KW-0472">Membrane</keyword>
<proteinExistence type="inferred from homology"/>